<dbReference type="SUPFAM" id="SSF54427">
    <property type="entry name" value="NTF2-like"/>
    <property type="match status" value="1"/>
</dbReference>
<evidence type="ECO:0000313" key="3">
    <source>
        <dbReference type="Proteomes" id="UP000444960"/>
    </source>
</evidence>
<protein>
    <submittedName>
        <fullName evidence="2">Membrane protein</fullName>
    </submittedName>
</protein>
<dbReference type="RefSeq" id="WP_161897405.1">
    <property type="nucleotide sequence ID" value="NZ_BJOV01000005.1"/>
</dbReference>
<comment type="caution">
    <text evidence="2">The sequence shown here is derived from an EMBL/GenBank/DDBJ whole genome shotgun (WGS) entry which is preliminary data.</text>
</comment>
<keyword evidence="3" id="KW-1185">Reference proteome</keyword>
<organism evidence="2 3">
    <name type="scientific">Gordonia spumicola</name>
    <dbReference type="NCBI Taxonomy" id="589161"/>
    <lineage>
        <taxon>Bacteria</taxon>
        <taxon>Bacillati</taxon>
        <taxon>Actinomycetota</taxon>
        <taxon>Actinomycetes</taxon>
        <taxon>Mycobacteriales</taxon>
        <taxon>Gordoniaceae</taxon>
        <taxon>Gordonia</taxon>
    </lineage>
</organism>
<dbReference type="Proteomes" id="UP000444960">
    <property type="component" value="Unassembled WGS sequence"/>
</dbReference>
<dbReference type="InterPro" id="IPR032710">
    <property type="entry name" value="NTF2-like_dom_sf"/>
</dbReference>
<dbReference type="InterPro" id="IPR037401">
    <property type="entry name" value="SnoaL-like"/>
</dbReference>
<sequence>MREFRDAVDARDHDAIEALLADDITFVSPVAFTPYHGKVLAAAILRGVIRVIGDGFHYVREYTSDDERDHVLRFESTIDGKAISGADFIHVDDDGLIDELTVMVRPLSAANALSAAMGVEFDRIRREVAETAGG</sequence>
<feature type="domain" description="SnoaL-like" evidence="1">
    <location>
        <begin position="2"/>
        <end position="98"/>
    </location>
</feature>
<reference evidence="3" key="1">
    <citation type="submission" date="2019-06" db="EMBL/GenBank/DDBJ databases">
        <title>Gordonia isolated from sludge of a wastewater treatment plant.</title>
        <authorList>
            <person name="Tamura T."/>
            <person name="Aoyama K."/>
            <person name="Kang Y."/>
            <person name="Saito S."/>
            <person name="Akiyama N."/>
            <person name="Yazawa K."/>
            <person name="Gonoi T."/>
            <person name="Mikami Y."/>
        </authorList>
    </citation>
    <scope>NUCLEOTIDE SEQUENCE [LARGE SCALE GENOMIC DNA]</scope>
    <source>
        <strain evidence="3">NBRC 107696</strain>
    </source>
</reference>
<evidence type="ECO:0000259" key="1">
    <source>
        <dbReference type="Pfam" id="PF12680"/>
    </source>
</evidence>
<dbReference type="Gene3D" id="3.10.450.50">
    <property type="match status" value="1"/>
</dbReference>
<dbReference type="Pfam" id="PF12680">
    <property type="entry name" value="SnoaL_2"/>
    <property type="match status" value="1"/>
</dbReference>
<proteinExistence type="predicted"/>
<dbReference type="OrthoDB" id="1163083at2"/>
<dbReference type="AlphaFoldDB" id="A0A7I9VG58"/>
<evidence type="ECO:0000313" key="2">
    <source>
        <dbReference type="EMBL" id="GEE03980.1"/>
    </source>
</evidence>
<accession>A0A7I9VG58</accession>
<dbReference type="EMBL" id="BJOV01000005">
    <property type="protein sequence ID" value="GEE03980.1"/>
    <property type="molecule type" value="Genomic_DNA"/>
</dbReference>
<name>A0A7I9VG58_9ACTN</name>
<gene>
    <name evidence="2" type="ORF">nbrc107696_44260</name>
</gene>